<dbReference type="GO" id="GO:0022904">
    <property type="term" value="P:respiratory electron transport chain"/>
    <property type="evidence" value="ECO:0007669"/>
    <property type="project" value="InterPro"/>
</dbReference>
<accession>A0A4S4AUM9</accession>
<evidence type="ECO:0000256" key="8">
    <source>
        <dbReference type="ARBA" id="ARBA00022982"/>
    </source>
</evidence>
<evidence type="ECO:0000256" key="4">
    <source>
        <dbReference type="ARBA" id="ARBA00022475"/>
    </source>
</evidence>
<keyword evidence="17" id="KW-1185">Reference proteome</keyword>
<evidence type="ECO:0000256" key="12">
    <source>
        <dbReference type="ARBA" id="ARBA00037975"/>
    </source>
</evidence>
<evidence type="ECO:0000256" key="11">
    <source>
        <dbReference type="ARBA" id="ARBA00023136"/>
    </source>
</evidence>
<comment type="caution">
    <text evidence="16">The sequence shown here is derived from an EMBL/GenBank/DDBJ whole genome shotgun (WGS) entry which is preliminary data.</text>
</comment>
<evidence type="ECO:0000256" key="14">
    <source>
        <dbReference type="SAM" id="Phobius"/>
    </source>
</evidence>
<evidence type="ECO:0000256" key="3">
    <source>
        <dbReference type="ARBA" id="ARBA00022448"/>
    </source>
</evidence>
<protein>
    <recommendedName>
        <fullName evidence="15">Cytochrome b561 bacterial/Ni-hydrogenase domain-containing protein</fullName>
    </recommendedName>
</protein>
<sequence length="209" mass="22868">MSRCSTPKASPRSAGRISRWRSSTRSSRRRCGATRSISPTDRQGGRAMTGGAMLQSQHFNVTARLLHWLLYVLMLALALLGWATLSAAGYPVTMLKGFELPPIAPVGPVWYALLRDAHSLLAWLLFTTVLVHLAVALLSALFARAAWGASSSPEICRAVHVADIWTLGSVTRFWAVLLTVGIFCFVVLVMKGPAYIADRYDLPDSDRPD</sequence>
<keyword evidence="6 14" id="KW-0812">Transmembrane</keyword>
<dbReference type="GO" id="GO:0020037">
    <property type="term" value="F:heme binding"/>
    <property type="evidence" value="ECO:0007669"/>
    <property type="project" value="TreeGrafter"/>
</dbReference>
<keyword evidence="5" id="KW-0349">Heme</keyword>
<evidence type="ECO:0000259" key="15">
    <source>
        <dbReference type="Pfam" id="PF01292"/>
    </source>
</evidence>
<keyword evidence="8" id="KW-0249">Electron transport</keyword>
<comment type="similarity">
    <text evidence="12">Belongs to the cytochrome b561 family.</text>
</comment>
<evidence type="ECO:0000256" key="13">
    <source>
        <dbReference type="SAM" id="MobiDB-lite"/>
    </source>
</evidence>
<keyword evidence="3" id="KW-0813">Transport</keyword>
<keyword evidence="7" id="KW-0479">Metal-binding</keyword>
<evidence type="ECO:0000256" key="5">
    <source>
        <dbReference type="ARBA" id="ARBA00022617"/>
    </source>
</evidence>
<dbReference type="PANTHER" id="PTHR30529">
    <property type="entry name" value="CYTOCHROME B561"/>
    <property type="match status" value="1"/>
</dbReference>
<dbReference type="Gene3D" id="1.20.950.20">
    <property type="entry name" value="Transmembrane di-heme cytochromes, Chain C"/>
    <property type="match status" value="1"/>
</dbReference>
<dbReference type="InterPro" id="IPR016174">
    <property type="entry name" value="Di-haem_cyt_TM"/>
</dbReference>
<keyword evidence="11 14" id="KW-0472">Membrane</keyword>
<evidence type="ECO:0000256" key="10">
    <source>
        <dbReference type="ARBA" id="ARBA00023004"/>
    </source>
</evidence>
<dbReference type="GO" id="GO:0009055">
    <property type="term" value="F:electron transfer activity"/>
    <property type="evidence" value="ECO:0007669"/>
    <property type="project" value="InterPro"/>
</dbReference>
<evidence type="ECO:0000256" key="1">
    <source>
        <dbReference type="ARBA" id="ARBA00001970"/>
    </source>
</evidence>
<dbReference type="Pfam" id="PF01292">
    <property type="entry name" value="Ni_hydr_CYTB"/>
    <property type="match status" value="1"/>
</dbReference>
<feature type="transmembrane region" description="Helical" evidence="14">
    <location>
        <begin position="68"/>
        <end position="90"/>
    </location>
</feature>
<dbReference type="PANTHER" id="PTHR30529:SF6">
    <property type="entry name" value="BLL0291 PROTEIN"/>
    <property type="match status" value="1"/>
</dbReference>
<keyword evidence="9 14" id="KW-1133">Transmembrane helix</keyword>
<reference evidence="16 17" key="1">
    <citation type="submission" date="2019-04" db="EMBL/GenBank/DDBJ databases">
        <title>Azoarcus rhizosphaerae sp. nov. isolated from rhizosphere of Ficus religiosa.</title>
        <authorList>
            <person name="Lin S.-Y."/>
            <person name="Hameed A."/>
            <person name="Hsu Y.-H."/>
            <person name="Young C.-C."/>
        </authorList>
    </citation>
    <scope>NUCLEOTIDE SEQUENCE [LARGE SCALE GENOMIC DNA]</scope>
    <source>
        <strain evidence="16 17">CC-YHH848</strain>
    </source>
</reference>
<dbReference type="GO" id="GO:0046872">
    <property type="term" value="F:metal ion binding"/>
    <property type="evidence" value="ECO:0007669"/>
    <property type="project" value="UniProtKB-KW"/>
</dbReference>
<dbReference type="GO" id="GO:0005886">
    <property type="term" value="C:plasma membrane"/>
    <property type="evidence" value="ECO:0007669"/>
    <property type="project" value="UniProtKB-SubCell"/>
</dbReference>
<feature type="transmembrane region" description="Helical" evidence="14">
    <location>
        <begin position="120"/>
        <end position="143"/>
    </location>
</feature>
<evidence type="ECO:0000256" key="7">
    <source>
        <dbReference type="ARBA" id="ARBA00022723"/>
    </source>
</evidence>
<evidence type="ECO:0000256" key="6">
    <source>
        <dbReference type="ARBA" id="ARBA00022692"/>
    </source>
</evidence>
<feature type="region of interest" description="Disordered" evidence="13">
    <location>
        <begin position="1"/>
        <end position="48"/>
    </location>
</feature>
<dbReference type="OrthoDB" id="8537001at2"/>
<feature type="domain" description="Cytochrome b561 bacterial/Ni-hydrogenase" evidence="15">
    <location>
        <begin position="55"/>
        <end position="143"/>
    </location>
</feature>
<gene>
    <name evidence="16" type="ORF">E6O51_03945</name>
</gene>
<dbReference type="AlphaFoldDB" id="A0A4S4AUM9"/>
<dbReference type="InterPro" id="IPR011577">
    <property type="entry name" value="Cyt_b561_bac/Ni-Hgenase"/>
</dbReference>
<dbReference type="SUPFAM" id="SSF81342">
    <property type="entry name" value="Transmembrane di-heme cytochromes"/>
    <property type="match status" value="1"/>
</dbReference>
<evidence type="ECO:0000313" key="16">
    <source>
        <dbReference type="EMBL" id="THF63230.1"/>
    </source>
</evidence>
<keyword evidence="10" id="KW-0408">Iron</keyword>
<feature type="compositionally biased region" description="Low complexity" evidence="13">
    <location>
        <begin position="16"/>
        <end position="25"/>
    </location>
</feature>
<evidence type="ECO:0000256" key="2">
    <source>
        <dbReference type="ARBA" id="ARBA00004651"/>
    </source>
</evidence>
<name>A0A4S4AUM9_9RHOO</name>
<keyword evidence="4" id="KW-1003">Cell membrane</keyword>
<dbReference type="Proteomes" id="UP000307956">
    <property type="component" value="Unassembled WGS sequence"/>
</dbReference>
<proteinExistence type="inferred from homology"/>
<dbReference type="InterPro" id="IPR052168">
    <property type="entry name" value="Cytochrome_b561_oxidase"/>
</dbReference>
<dbReference type="EMBL" id="SSOD01000003">
    <property type="protein sequence ID" value="THF63230.1"/>
    <property type="molecule type" value="Genomic_DNA"/>
</dbReference>
<evidence type="ECO:0000313" key="17">
    <source>
        <dbReference type="Proteomes" id="UP000307956"/>
    </source>
</evidence>
<comment type="cofactor">
    <cofactor evidence="1">
        <name>heme b</name>
        <dbReference type="ChEBI" id="CHEBI:60344"/>
    </cofactor>
</comment>
<evidence type="ECO:0000256" key="9">
    <source>
        <dbReference type="ARBA" id="ARBA00022989"/>
    </source>
</evidence>
<comment type="subcellular location">
    <subcellularLocation>
        <location evidence="2">Cell membrane</location>
        <topology evidence="2">Multi-pass membrane protein</topology>
    </subcellularLocation>
</comment>
<organism evidence="16 17">
    <name type="scientific">Pseudothauera rhizosphaerae</name>
    <dbReference type="NCBI Taxonomy" id="2565932"/>
    <lineage>
        <taxon>Bacteria</taxon>
        <taxon>Pseudomonadati</taxon>
        <taxon>Pseudomonadota</taxon>
        <taxon>Betaproteobacteria</taxon>
        <taxon>Rhodocyclales</taxon>
        <taxon>Zoogloeaceae</taxon>
        <taxon>Pseudothauera</taxon>
    </lineage>
</organism>
<feature type="transmembrane region" description="Helical" evidence="14">
    <location>
        <begin position="173"/>
        <end position="190"/>
    </location>
</feature>